<reference evidence="2 3" key="1">
    <citation type="submission" date="2022-01" db="EMBL/GenBank/DDBJ databases">
        <title>Whole genome-based taxonomy of the Shewanellaceae.</title>
        <authorList>
            <person name="Martin-Rodriguez A.J."/>
        </authorList>
    </citation>
    <scope>NUCLEOTIDE SEQUENCE [LARGE SCALE GENOMIC DNA]</scope>
    <source>
        <strain evidence="2 3">DSM 21332</strain>
    </source>
</reference>
<keyword evidence="3" id="KW-1185">Reference proteome</keyword>
<accession>A0ABT0N3Q7</accession>
<dbReference type="InterPro" id="IPR009081">
    <property type="entry name" value="PP-bd_ACP"/>
</dbReference>
<evidence type="ECO:0000313" key="2">
    <source>
        <dbReference type="EMBL" id="MCL2913058.1"/>
    </source>
</evidence>
<proteinExistence type="predicted"/>
<dbReference type="RefSeq" id="WP_115135021.1">
    <property type="nucleotide sequence ID" value="NZ_JAKIKT010000001.1"/>
</dbReference>
<comment type="caution">
    <text evidence="2">The sequence shown here is derived from an EMBL/GenBank/DDBJ whole genome shotgun (WGS) entry which is preliminary data.</text>
</comment>
<protein>
    <submittedName>
        <fullName evidence="2">Acyl carrier protein</fullName>
    </submittedName>
</protein>
<organism evidence="2 3">
    <name type="scientific">Shewanella corallii</name>
    <dbReference type="NCBI Taxonomy" id="560080"/>
    <lineage>
        <taxon>Bacteria</taxon>
        <taxon>Pseudomonadati</taxon>
        <taxon>Pseudomonadota</taxon>
        <taxon>Gammaproteobacteria</taxon>
        <taxon>Alteromonadales</taxon>
        <taxon>Shewanellaceae</taxon>
        <taxon>Shewanella</taxon>
    </lineage>
</organism>
<gene>
    <name evidence="2" type="ORF">L2725_04560</name>
</gene>
<dbReference type="Pfam" id="PF00550">
    <property type="entry name" value="PP-binding"/>
    <property type="match status" value="1"/>
</dbReference>
<feature type="domain" description="Carrier" evidence="1">
    <location>
        <begin position="1"/>
        <end position="75"/>
    </location>
</feature>
<evidence type="ECO:0000313" key="3">
    <source>
        <dbReference type="Proteomes" id="UP001202831"/>
    </source>
</evidence>
<dbReference type="PROSITE" id="PS50075">
    <property type="entry name" value="CARRIER"/>
    <property type="match status" value="1"/>
</dbReference>
<dbReference type="Proteomes" id="UP001202831">
    <property type="component" value="Unassembled WGS sequence"/>
</dbReference>
<dbReference type="EMBL" id="JAKIKT010000001">
    <property type="protein sequence ID" value="MCL2913058.1"/>
    <property type="molecule type" value="Genomic_DNA"/>
</dbReference>
<sequence length="79" mass="8724">MNKQEFLNALEEILELDADTLTEDQVLADLESWDSLAFLSVIAMADEEFDLVIQGSKLEEITKVGDLIGLVSEHLSEAA</sequence>
<evidence type="ECO:0000259" key="1">
    <source>
        <dbReference type="PROSITE" id="PS50075"/>
    </source>
</evidence>
<name>A0ABT0N3Q7_9GAMM</name>
<dbReference type="SUPFAM" id="SSF47336">
    <property type="entry name" value="ACP-like"/>
    <property type="match status" value="1"/>
</dbReference>
<dbReference type="InterPro" id="IPR036736">
    <property type="entry name" value="ACP-like_sf"/>
</dbReference>
<dbReference type="Gene3D" id="1.10.1200.10">
    <property type="entry name" value="ACP-like"/>
    <property type="match status" value="1"/>
</dbReference>